<dbReference type="AlphaFoldDB" id="A0A699IXU7"/>
<name>A0A699IXU7_TANCI</name>
<gene>
    <name evidence="1" type="ORF">Tci_567340</name>
</gene>
<proteinExistence type="predicted"/>
<protein>
    <submittedName>
        <fullName evidence="1">Uncharacterized protein</fullName>
    </submittedName>
</protein>
<dbReference type="EMBL" id="BKCJ010347006">
    <property type="protein sequence ID" value="GEZ95367.1"/>
    <property type="molecule type" value="Genomic_DNA"/>
</dbReference>
<evidence type="ECO:0000313" key="1">
    <source>
        <dbReference type="EMBL" id="GEZ95367.1"/>
    </source>
</evidence>
<organism evidence="1">
    <name type="scientific">Tanacetum cinerariifolium</name>
    <name type="common">Dalmatian daisy</name>
    <name type="synonym">Chrysanthemum cinerariifolium</name>
    <dbReference type="NCBI Taxonomy" id="118510"/>
    <lineage>
        <taxon>Eukaryota</taxon>
        <taxon>Viridiplantae</taxon>
        <taxon>Streptophyta</taxon>
        <taxon>Embryophyta</taxon>
        <taxon>Tracheophyta</taxon>
        <taxon>Spermatophyta</taxon>
        <taxon>Magnoliopsida</taxon>
        <taxon>eudicotyledons</taxon>
        <taxon>Gunneridae</taxon>
        <taxon>Pentapetalae</taxon>
        <taxon>asterids</taxon>
        <taxon>campanulids</taxon>
        <taxon>Asterales</taxon>
        <taxon>Asteraceae</taxon>
        <taxon>Asteroideae</taxon>
        <taxon>Anthemideae</taxon>
        <taxon>Anthemidinae</taxon>
        <taxon>Tanacetum</taxon>
    </lineage>
</organism>
<sequence>MASAIICLSSEGRYINTISERKNDEFMKSSIDDLVPIPRKSELTLDSTDLECSMHFDLPLPYTDVLGDTIVDIDLLLGENLDTLSTGDREINFNPIRDIED</sequence>
<accession>A0A699IXU7</accession>
<comment type="caution">
    <text evidence="1">The sequence shown here is derived from an EMBL/GenBank/DDBJ whole genome shotgun (WGS) entry which is preliminary data.</text>
</comment>
<reference evidence="1" key="1">
    <citation type="journal article" date="2019" name="Sci. Rep.">
        <title>Draft genome of Tanacetum cinerariifolium, the natural source of mosquito coil.</title>
        <authorList>
            <person name="Yamashiro T."/>
            <person name="Shiraishi A."/>
            <person name="Satake H."/>
            <person name="Nakayama K."/>
        </authorList>
    </citation>
    <scope>NUCLEOTIDE SEQUENCE</scope>
</reference>